<evidence type="ECO:0000313" key="10">
    <source>
        <dbReference type="EMBL" id="GMI41500.1"/>
    </source>
</evidence>
<dbReference type="SUPFAM" id="SSF52540">
    <property type="entry name" value="P-loop containing nucleoside triphosphate hydrolases"/>
    <property type="match status" value="1"/>
</dbReference>
<keyword evidence="11" id="KW-1185">Reference proteome</keyword>
<dbReference type="PANTHER" id="PTHR11441:SF0">
    <property type="entry name" value="THYMIDINE KINASE, CYTOSOLIC"/>
    <property type="match status" value="1"/>
</dbReference>
<keyword evidence="6 8" id="KW-0418">Kinase</keyword>
<comment type="catalytic activity">
    <reaction evidence="8">
        <text>thymidine + ATP = dTMP + ADP + H(+)</text>
        <dbReference type="Rhea" id="RHEA:19129"/>
        <dbReference type="ChEBI" id="CHEBI:15378"/>
        <dbReference type="ChEBI" id="CHEBI:17748"/>
        <dbReference type="ChEBI" id="CHEBI:30616"/>
        <dbReference type="ChEBI" id="CHEBI:63528"/>
        <dbReference type="ChEBI" id="CHEBI:456216"/>
        <dbReference type="EC" id="2.7.1.21"/>
    </reaction>
</comment>
<comment type="caution">
    <text evidence="10">The sequence shown here is derived from an EMBL/GenBank/DDBJ whole genome shotgun (WGS) entry which is preliminary data.</text>
</comment>
<dbReference type="EMBL" id="BRYB01002223">
    <property type="protein sequence ID" value="GMI41500.1"/>
    <property type="molecule type" value="Genomic_DNA"/>
</dbReference>
<gene>
    <name evidence="10" type="ORF">TeGR_g1036</name>
</gene>
<keyword evidence="4 8" id="KW-0808">Transferase</keyword>
<reference evidence="10 11" key="1">
    <citation type="journal article" date="2023" name="Commun. Biol.">
        <title>Genome analysis of Parmales, the sister group of diatoms, reveals the evolutionary specialization of diatoms from phago-mixotrophs to photoautotrophs.</title>
        <authorList>
            <person name="Ban H."/>
            <person name="Sato S."/>
            <person name="Yoshikawa S."/>
            <person name="Yamada K."/>
            <person name="Nakamura Y."/>
            <person name="Ichinomiya M."/>
            <person name="Sato N."/>
            <person name="Blanc-Mathieu R."/>
            <person name="Endo H."/>
            <person name="Kuwata A."/>
            <person name="Ogata H."/>
        </authorList>
    </citation>
    <scope>NUCLEOTIDE SEQUENCE [LARGE SCALE GENOMIC DNA]</scope>
</reference>
<name>A0ABQ6N652_9STRA</name>
<keyword evidence="5 8" id="KW-0547">Nucleotide-binding</keyword>
<organism evidence="10 11">
    <name type="scientific">Tetraparma gracilis</name>
    <dbReference type="NCBI Taxonomy" id="2962635"/>
    <lineage>
        <taxon>Eukaryota</taxon>
        <taxon>Sar</taxon>
        <taxon>Stramenopiles</taxon>
        <taxon>Ochrophyta</taxon>
        <taxon>Bolidophyceae</taxon>
        <taxon>Parmales</taxon>
        <taxon>Triparmaceae</taxon>
        <taxon>Tetraparma</taxon>
    </lineage>
</organism>
<dbReference type="Gene3D" id="3.30.60.20">
    <property type="match status" value="1"/>
</dbReference>
<keyword evidence="7 8" id="KW-0067">ATP-binding</keyword>
<evidence type="ECO:0000256" key="9">
    <source>
        <dbReference type="RuleBase" id="RU004165"/>
    </source>
</evidence>
<dbReference type="PIRSF" id="PIRSF035805">
    <property type="entry name" value="TK_cell"/>
    <property type="match status" value="1"/>
</dbReference>
<evidence type="ECO:0000313" key="11">
    <source>
        <dbReference type="Proteomes" id="UP001165060"/>
    </source>
</evidence>
<dbReference type="EC" id="2.7.1.21" evidence="2 8"/>
<keyword evidence="3 8" id="KW-0237">DNA synthesis</keyword>
<proteinExistence type="inferred from homology"/>
<evidence type="ECO:0000256" key="6">
    <source>
        <dbReference type="ARBA" id="ARBA00022777"/>
    </source>
</evidence>
<evidence type="ECO:0000256" key="2">
    <source>
        <dbReference type="ARBA" id="ARBA00012118"/>
    </source>
</evidence>
<dbReference type="Pfam" id="PF00265">
    <property type="entry name" value="TK"/>
    <property type="match status" value="1"/>
</dbReference>
<evidence type="ECO:0000256" key="8">
    <source>
        <dbReference type="RuleBase" id="RU000544"/>
    </source>
</evidence>
<dbReference type="SUPFAM" id="SSF57716">
    <property type="entry name" value="Glucocorticoid receptor-like (DNA-binding domain)"/>
    <property type="match status" value="1"/>
</dbReference>
<dbReference type="PANTHER" id="PTHR11441">
    <property type="entry name" value="THYMIDINE KINASE"/>
    <property type="match status" value="1"/>
</dbReference>
<feature type="non-terminal residue" evidence="10">
    <location>
        <position position="1"/>
    </location>
</feature>
<dbReference type="Gene3D" id="3.40.50.300">
    <property type="entry name" value="P-loop containing nucleotide triphosphate hydrolases"/>
    <property type="match status" value="1"/>
</dbReference>
<evidence type="ECO:0000256" key="7">
    <source>
        <dbReference type="ARBA" id="ARBA00022840"/>
    </source>
</evidence>
<evidence type="ECO:0000256" key="1">
    <source>
        <dbReference type="ARBA" id="ARBA00007587"/>
    </source>
</evidence>
<sequence length="218" mass="23754">LYFRHGAVSSAKTLNLLACAHSYRAQGKSVLLLKPSLDDRFGASAIKSRAGLEQDADILISPGTDLLALKPAGDVHCVIVDEAQFLDPRHIEQLRAITSEWQVPVICYGLRTDFRTRLFPGSQRLLELADTVEEIKTTCFFCNRKAVFNLKHVDGRACVDGPAVQLGAEERYFPACYECYGSELGKAGRDFPGEAAMDLAEKLGGEAGGDDPAEVSFD</sequence>
<evidence type="ECO:0000256" key="4">
    <source>
        <dbReference type="ARBA" id="ARBA00022679"/>
    </source>
</evidence>
<accession>A0ABQ6N652</accession>
<dbReference type="Proteomes" id="UP001165060">
    <property type="component" value="Unassembled WGS sequence"/>
</dbReference>
<dbReference type="InterPro" id="IPR001267">
    <property type="entry name" value="Thymidine_kinase"/>
</dbReference>
<evidence type="ECO:0000256" key="5">
    <source>
        <dbReference type="ARBA" id="ARBA00022741"/>
    </source>
</evidence>
<protein>
    <recommendedName>
        <fullName evidence="2 8">Thymidine kinase</fullName>
        <ecNumber evidence="2 8">2.7.1.21</ecNumber>
    </recommendedName>
</protein>
<comment type="similarity">
    <text evidence="1 9">Belongs to the thymidine kinase family.</text>
</comment>
<dbReference type="InterPro" id="IPR027417">
    <property type="entry name" value="P-loop_NTPase"/>
</dbReference>
<evidence type="ECO:0000256" key="3">
    <source>
        <dbReference type="ARBA" id="ARBA00022634"/>
    </source>
</evidence>